<dbReference type="GO" id="GO:0009307">
    <property type="term" value="P:DNA restriction-modification system"/>
    <property type="evidence" value="ECO:0007669"/>
    <property type="project" value="UniProtKB-KW"/>
</dbReference>
<dbReference type="InterPro" id="IPR040980">
    <property type="entry name" value="SWI2_SNF2"/>
</dbReference>
<dbReference type="OrthoDB" id="9758243at2"/>
<dbReference type="EC" id="3.1.21.3" evidence="2"/>
<name>A0A1E8EX64_9CLOT</name>
<dbReference type="STRING" id="1121290.CLAOCE_18030"/>
<dbReference type="PROSITE" id="PS51192">
    <property type="entry name" value="HELICASE_ATP_BIND_1"/>
    <property type="match status" value="1"/>
</dbReference>
<dbReference type="Pfam" id="PF04313">
    <property type="entry name" value="HSDR_N"/>
    <property type="match status" value="1"/>
</dbReference>
<dbReference type="EMBL" id="LZFO01000029">
    <property type="protein sequence ID" value="OFI05355.1"/>
    <property type="molecule type" value="Genomic_DNA"/>
</dbReference>
<dbReference type="GO" id="GO:0009035">
    <property type="term" value="F:type I site-specific deoxyribonuclease activity"/>
    <property type="evidence" value="ECO:0007669"/>
    <property type="project" value="UniProtKB-EC"/>
</dbReference>
<dbReference type="Gene3D" id="3.40.50.300">
    <property type="entry name" value="P-loop containing nucleotide triphosphate hydrolases"/>
    <property type="match status" value="2"/>
</dbReference>
<dbReference type="InterPro" id="IPR007409">
    <property type="entry name" value="Restrct_endonuc_type1_HsdR_N"/>
</dbReference>
<evidence type="ECO:0000313" key="3">
    <source>
        <dbReference type="Proteomes" id="UP000175744"/>
    </source>
</evidence>
<dbReference type="GO" id="GO:0005524">
    <property type="term" value="F:ATP binding"/>
    <property type="evidence" value="ECO:0007669"/>
    <property type="project" value="UniProtKB-KW"/>
</dbReference>
<dbReference type="AlphaFoldDB" id="A0A1E8EX64"/>
<dbReference type="PANTHER" id="PTHR42927:SF1">
    <property type="entry name" value="HELICASE SUPERFAMILY 1 AND 2 DOMAIN-CONTAINING PROTEIN"/>
    <property type="match status" value="1"/>
</dbReference>
<evidence type="ECO:0000259" key="1">
    <source>
        <dbReference type="PROSITE" id="PS51192"/>
    </source>
</evidence>
<accession>A0A1E8EX64</accession>
<proteinExistence type="predicted"/>
<dbReference type="REBASE" id="170992">
    <property type="entry name" value="Cac10703ORF17990P"/>
</dbReference>
<keyword evidence="3" id="KW-1185">Reference proteome</keyword>
<organism evidence="2 3">
    <name type="scientific">Clostridium acetireducens DSM 10703</name>
    <dbReference type="NCBI Taxonomy" id="1121290"/>
    <lineage>
        <taxon>Bacteria</taxon>
        <taxon>Bacillati</taxon>
        <taxon>Bacillota</taxon>
        <taxon>Clostridia</taxon>
        <taxon>Eubacteriales</taxon>
        <taxon>Clostridiaceae</taxon>
        <taxon>Clostridium</taxon>
    </lineage>
</organism>
<dbReference type="Proteomes" id="UP000175744">
    <property type="component" value="Unassembled WGS sequence"/>
</dbReference>
<dbReference type="Pfam" id="PF18766">
    <property type="entry name" value="SWI2_SNF2"/>
    <property type="match status" value="1"/>
</dbReference>
<dbReference type="SUPFAM" id="SSF52540">
    <property type="entry name" value="P-loop containing nucleoside triphosphate hydrolases"/>
    <property type="match status" value="1"/>
</dbReference>
<feature type="domain" description="Helicase ATP-binding" evidence="1">
    <location>
        <begin position="282"/>
        <end position="488"/>
    </location>
</feature>
<dbReference type="InterPro" id="IPR055180">
    <property type="entry name" value="HsdR_RecA-like_helicase_dom_2"/>
</dbReference>
<dbReference type="RefSeq" id="WP_070110771.1">
    <property type="nucleotide sequence ID" value="NZ_LZFO01000029.1"/>
</dbReference>
<dbReference type="InterPro" id="IPR014001">
    <property type="entry name" value="Helicase_ATP-bd"/>
</dbReference>
<comment type="caution">
    <text evidence="2">The sequence shown here is derived from an EMBL/GenBank/DDBJ whole genome shotgun (WGS) entry which is preliminary data.</text>
</comment>
<protein>
    <submittedName>
        <fullName evidence="2">Type-1 restriction enzyme R protein</fullName>
        <ecNumber evidence="2">3.1.21.3</ecNumber>
    </submittedName>
</protein>
<dbReference type="InterPro" id="IPR027417">
    <property type="entry name" value="P-loop_NTPase"/>
</dbReference>
<keyword evidence="2" id="KW-0378">Hydrolase</keyword>
<dbReference type="Gene3D" id="3.90.1570.50">
    <property type="match status" value="1"/>
</dbReference>
<dbReference type="Pfam" id="PF22679">
    <property type="entry name" value="T1R_D3-like"/>
    <property type="match status" value="1"/>
</dbReference>
<dbReference type="PATRIC" id="fig|1121290.3.peg.1796"/>
<dbReference type="PANTHER" id="PTHR42927">
    <property type="entry name" value="HELICASE SUPERFAMILY 1 AND 2 DOMAIN-CONTAINING PROTEIN"/>
    <property type="match status" value="1"/>
</dbReference>
<reference evidence="2 3" key="1">
    <citation type="submission" date="2016-06" db="EMBL/GenBank/DDBJ databases">
        <title>Genome sequence of Clostridium acetireducens DSM 10703.</title>
        <authorList>
            <person name="Poehlein A."/>
            <person name="Fluechter S."/>
            <person name="Duerre P."/>
            <person name="Daniel R."/>
        </authorList>
    </citation>
    <scope>NUCLEOTIDE SEQUENCE [LARGE SCALE GENOMIC DNA]</scope>
    <source>
        <strain evidence="2 3">DSM 10703</strain>
    </source>
</reference>
<evidence type="ECO:0000313" key="2">
    <source>
        <dbReference type="EMBL" id="OFI05355.1"/>
    </source>
</evidence>
<dbReference type="GO" id="GO:0003677">
    <property type="term" value="F:DNA binding"/>
    <property type="evidence" value="ECO:0007669"/>
    <property type="project" value="UniProtKB-KW"/>
</dbReference>
<sequence>MLPKERNLEESIENYLVSAGYEQGHSQEFDLQYCLFTDDLFRFLEVTQKDLIDEFKFNHGTNWKKAFLDLLNSNISKRGLIHVLRNGIEDIMMNGTFKLFYNKPNLSSNKTDLNNYKENIFKITRQLKYSTKNNNTLDVVLSLNGFSIIVMELKNQFTGQNVYNAIRQFKEDRDPKEKLFGFNERVLDYFALDTDEVYMTTQLKGAKTFFLPFNKGYNRGKGNPPVEGKEKTCYLWEDILKKDSLLDIIRRFYFIEKKDNKKRAIFPRYHQLDAVRKIVADLKENKAGLNYLIEHSAGSGKTNTIAWTAHRLSSLHDEDDNAIFDSIIVVTDRKVLDKQLQDAIYQLEHKKGLVLKIDDKKNSSDLAKAITSGVKIIITTIQKFPYALEKIESLEKRKYAVIIDEAHSSTAGENMSALKETLAGKTLEEVAKEQTEEEKNEKSSMDKMSELIEKRTDLKNVSFFAFTATPKNKTMQIFGRVGQDGLPHEFHLYSMKQAIEEKFILDVLKNYMPVSVYYKVGKKIEDNPEFDKGEAKRAINRFVSLNEYNIRTKVETIVDDFVENRAMWIGGKAKGMVVTASRLHAVRYKLAIDRYIREKGYNIKALVAFSGTVNDEGEEYTEISMNKDVAPDITESNLPKIFDKDEFKILIVAEKYQTGFDQPKLCAMYVDKKLDGVKTVQTLSRLNRTYPDKQTFILDFQNSVEDIQEAYKPYFEMTNIDKVTDPNVVNDLWYQLHEYGVYYDEEVNDFATLFYKEKRTNSQNGKMNSIIDKGVERYCFIEEDDEKQADEFKKKAQKYVTFYNFLLQIYPLKNLNLLRLQVYLVALLKKLPKKGKERINLDDILSLDYYKLQKLSKDEKMGSDISLSYADGELVGISENAESRINEEQEEYLDDIIQRINDVFGIGLTEEDRIVIDHYEEMFKQDKNIMDIAKANSYEDLVNTFAKSYFKRGIVKAKNRNDRLVKEILTNANLQNFMVHYLAEKIYDEANNR</sequence>
<gene>
    <name evidence="2" type="primary">hsdR_2</name>
    <name evidence="2" type="ORF">CLOACE_18030</name>
</gene>
<dbReference type="SMART" id="SM00487">
    <property type="entry name" value="DEXDc"/>
    <property type="match status" value="1"/>
</dbReference>